<organism evidence="2">
    <name type="scientific">Brassica cretica</name>
    <name type="common">Mustard</name>
    <dbReference type="NCBI Taxonomy" id="69181"/>
    <lineage>
        <taxon>Eukaryota</taxon>
        <taxon>Viridiplantae</taxon>
        <taxon>Streptophyta</taxon>
        <taxon>Embryophyta</taxon>
        <taxon>Tracheophyta</taxon>
        <taxon>Spermatophyta</taxon>
        <taxon>Magnoliopsida</taxon>
        <taxon>eudicotyledons</taxon>
        <taxon>Gunneridae</taxon>
        <taxon>Pentapetalae</taxon>
        <taxon>rosids</taxon>
        <taxon>malvids</taxon>
        <taxon>Brassicales</taxon>
        <taxon>Brassicaceae</taxon>
        <taxon>Brassiceae</taxon>
        <taxon>Brassica</taxon>
    </lineage>
</organism>
<evidence type="ECO:0000313" key="2">
    <source>
        <dbReference type="EMBL" id="KAF2545180.1"/>
    </source>
</evidence>
<feature type="region of interest" description="Disordered" evidence="1">
    <location>
        <begin position="33"/>
        <end position="59"/>
    </location>
</feature>
<sequence length="143" mass="16341">MEEASSSSIDSILEFLRKNRFMRAEAALISELSNNSSSSNGVKSKVFDKKQGRDKNQVSDELVVKEIQCGSATESHHQQMNDVSVQTQSPSGANNSSLWEDRRRRSCIRFADKAKDFEVCSAFHWIWFRLTSLCFKFSPFDDF</sequence>
<evidence type="ECO:0000256" key="1">
    <source>
        <dbReference type="SAM" id="MobiDB-lite"/>
    </source>
</evidence>
<reference evidence="2" key="1">
    <citation type="submission" date="2019-12" db="EMBL/GenBank/DDBJ databases">
        <title>Genome sequencing and annotation of Brassica cretica.</title>
        <authorList>
            <person name="Studholme D.J."/>
            <person name="Sarris P.F."/>
        </authorList>
    </citation>
    <scope>NUCLEOTIDE SEQUENCE</scope>
    <source>
        <strain evidence="2">PFS-102/07</strain>
        <tissue evidence="2">Leaf</tissue>
    </source>
</reference>
<feature type="compositionally biased region" description="Basic and acidic residues" evidence="1">
    <location>
        <begin position="45"/>
        <end position="59"/>
    </location>
</feature>
<comment type="caution">
    <text evidence="2">The sequence shown here is derived from an EMBL/GenBank/DDBJ whole genome shotgun (WGS) entry which is preliminary data.</text>
</comment>
<protein>
    <submittedName>
        <fullName evidence="2">Uncharacterized protein</fullName>
    </submittedName>
</protein>
<proteinExistence type="predicted"/>
<feature type="compositionally biased region" description="Polar residues" evidence="1">
    <location>
        <begin position="80"/>
        <end position="98"/>
    </location>
</feature>
<dbReference type="EMBL" id="QGKY02001925">
    <property type="protein sequence ID" value="KAF2545180.1"/>
    <property type="molecule type" value="Genomic_DNA"/>
</dbReference>
<accession>A0A8S9GIJ4</accession>
<name>A0A8S9GIJ4_BRACR</name>
<dbReference type="AlphaFoldDB" id="A0A8S9GIJ4"/>
<feature type="region of interest" description="Disordered" evidence="1">
    <location>
        <begin position="71"/>
        <end position="99"/>
    </location>
</feature>
<gene>
    <name evidence="2" type="ORF">F2Q70_00023209</name>
</gene>